<dbReference type="InterPro" id="IPR005119">
    <property type="entry name" value="LysR_subst-bd"/>
</dbReference>
<dbReference type="EMBL" id="CSWP01000001">
    <property type="protein sequence ID" value="CPV30845.1"/>
    <property type="molecule type" value="Genomic_DNA"/>
</dbReference>
<organism evidence="8 9">
    <name type="scientific">Mycobacteroides abscessus</name>
    <dbReference type="NCBI Taxonomy" id="36809"/>
    <lineage>
        <taxon>Bacteria</taxon>
        <taxon>Bacillati</taxon>
        <taxon>Actinomycetota</taxon>
        <taxon>Actinomycetes</taxon>
        <taxon>Mycobacteriales</taxon>
        <taxon>Mycobacteriaceae</taxon>
        <taxon>Mycobacteroides</taxon>
    </lineage>
</organism>
<evidence type="ECO:0000256" key="3">
    <source>
        <dbReference type="ARBA" id="ARBA00023125"/>
    </source>
</evidence>
<evidence type="ECO:0000256" key="4">
    <source>
        <dbReference type="ARBA" id="ARBA00023163"/>
    </source>
</evidence>
<dbReference type="Gene3D" id="3.40.190.10">
    <property type="entry name" value="Periplasmic binding protein-like II"/>
    <property type="match status" value="2"/>
</dbReference>
<dbReference type="InterPro" id="IPR036388">
    <property type="entry name" value="WH-like_DNA-bd_sf"/>
</dbReference>
<gene>
    <name evidence="8" type="primary">gbpR</name>
    <name evidence="8" type="ORF">ERS075579_00173</name>
</gene>
<evidence type="ECO:0000256" key="1">
    <source>
        <dbReference type="ARBA" id="ARBA00009437"/>
    </source>
</evidence>
<sequence>MASSTFDIAPLRSLAAVADCGGFHRAAAVLHLTQSAVSQHVRKLETAIGEPVVRRYGRGVVFTDQGARLLVHARRILAAHDAAVDDLVAGQERTLVLGVTEHGADLILPSITSALRSHLPDWSVRVRFDRNLYLAESVDRGIMDLAVILDGSGLDRANAVGTVPLQWVAARGYRPNPIEPLQVMTFTEPCTLRAPMFSALHTLGNQYQIVGESPDLSGLYAGLRSGLGMALLPIIGWLPDGIAPVDAMPAANLATLSVVGRRGLDPVAFKAVKDAAREALSGESAAIA</sequence>
<keyword evidence="3" id="KW-0238">DNA-binding</keyword>
<dbReference type="PANTHER" id="PTHR30579:SF7">
    <property type="entry name" value="HTH-TYPE TRANSCRIPTIONAL REGULATOR LRHA-RELATED"/>
    <property type="match status" value="1"/>
</dbReference>
<dbReference type="InterPro" id="IPR036390">
    <property type="entry name" value="WH_DNA-bd_sf"/>
</dbReference>
<comment type="function">
    <text evidence="6">Required for the induction the katG gene for catalase. Involved in the response to hydrogen peroxide.</text>
</comment>
<dbReference type="PRINTS" id="PR00039">
    <property type="entry name" value="HTHLYSR"/>
</dbReference>
<proteinExistence type="inferred from homology"/>
<reference evidence="8 9" key="1">
    <citation type="submission" date="2015-03" db="EMBL/GenBank/DDBJ databases">
        <authorList>
            <person name="Murphy D."/>
        </authorList>
    </citation>
    <scope>NUCLEOTIDE SEQUENCE [LARGE SCALE GENOMIC DNA]</scope>
    <source>
        <strain evidence="8 9">PAP088</strain>
    </source>
</reference>
<evidence type="ECO:0000313" key="8">
    <source>
        <dbReference type="EMBL" id="CPV30845.1"/>
    </source>
</evidence>
<dbReference type="PANTHER" id="PTHR30579">
    <property type="entry name" value="TRANSCRIPTIONAL REGULATOR"/>
    <property type="match status" value="1"/>
</dbReference>
<feature type="domain" description="HTH lysR-type" evidence="7">
    <location>
        <begin position="6"/>
        <end position="63"/>
    </location>
</feature>
<evidence type="ECO:0000256" key="2">
    <source>
        <dbReference type="ARBA" id="ARBA00023015"/>
    </source>
</evidence>
<dbReference type="PROSITE" id="PS50931">
    <property type="entry name" value="HTH_LYSR"/>
    <property type="match status" value="1"/>
</dbReference>
<dbReference type="RefSeq" id="WP_005057035.1">
    <property type="nucleotide sequence ID" value="NZ_CP014951.1"/>
</dbReference>
<dbReference type="Proteomes" id="UP000045782">
    <property type="component" value="Unassembled WGS sequence"/>
</dbReference>
<dbReference type="Pfam" id="PF00126">
    <property type="entry name" value="HTH_1"/>
    <property type="match status" value="1"/>
</dbReference>
<dbReference type="FunFam" id="1.10.10.10:FF:000001">
    <property type="entry name" value="LysR family transcriptional regulator"/>
    <property type="match status" value="1"/>
</dbReference>
<dbReference type="InterPro" id="IPR000847">
    <property type="entry name" value="LysR_HTH_N"/>
</dbReference>
<dbReference type="SUPFAM" id="SSF53850">
    <property type="entry name" value="Periplasmic binding protein-like II"/>
    <property type="match status" value="1"/>
</dbReference>
<keyword evidence="2" id="KW-0805">Transcription regulation</keyword>
<evidence type="ECO:0000256" key="5">
    <source>
        <dbReference type="ARBA" id="ARBA00040885"/>
    </source>
</evidence>
<dbReference type="GO" id="GO:0003700">
    <property type="term" value="F:DNA-binding transcription factor activity"/>
    <property type="evidence" value="ECO:0007669"/>
    <property type="project" value="InterPro"/>
</dbReference>
<dbReference type="SUPFAM" id="SSF46785">
    <property type="entry name" value="Winged helix' DNA-binding domain"/>
    <property type="match status" value="1"/>
</dbReference>
<dbReference type="InterPro" id="IPR050176">
    <property type="entry name" value="LTTR"/>
</dbReference>
<keyword evidence="4" id="KW-0804">Transcription</keyword>
<dbReference type="Pfam" id="PF03466">
    <property type="entry name" value="LysR_substrate"/>
    <property type="match status" value="1"/>
</dbReference>
<dbReference type="GO" id="GO:0003677">
    <property type="term" value="F:DNA binding"/>
    <property type="evidence" value="ECO:0007669"/>
    <property type="project" value="UniProtKB-KW"/>
</dbReference>
<dbReference type="Gene3D" id="1.10.10.10">
    <property type="entry name" value="Winged helix-like DNA-binding domain superfamily/Winged helix DNA-binding domain"/>
    <property type="match status" value="1"/>
</dbReference>
<accession>A0A0U0Z2C8</accession>
<name>A0A0U0Z2C8_9MYCO</name>
<comment type="similarity">
    <text evidence="1">Belongs to the LysR transcriptional regulatory family.</text>
</comment>
<evidence type="ECO:0000313" key="9">
    <source>
        <dbReference type="Proteomes" id="UP000045782"/>
    </source>
</evidence>
<evidence type="ECO:0000259" key="7">
    <source>
        <dbReference type="PROSITE" id="PS50931"/>
    </source>
</evidence>
<dbReference type="AlphaFoldDB" id="A0A0U0Z2C8"/>
<evidence type="ECO:0000256" key="6">
    <source>
        <dbReference type="ARBA" id="ARBA00056658"/>
    </source>
</evidence>
<protein>
    <recommendedName>
        <fullName evidence="5">Probable hydrogen peroxide-inducible genes activator</fullName>
    </recommendedName>
</protein>